<evidence type="ECO:0000313" key="2">
    <source>
        <dbReference type="EMBL" id="QGM96046.1"/>
    </source>
</evidence>
<organism evidence="2 3">
    <name type="scientific">Methylocystis parvus</name>
    <dbReference type="NCBI Taxonomy" id="134"/>
    <lineage>
        <taxon>Bacteria</taxon>
        <taxon>Pseudomonadati</taxon>
        <taxon>Pseudomonadota</taxon>
        <taxon>Alphaproteobacteria</taxon>
        <taxon>Hyphomicrobiales</taxon>
        <taxon>Methylocystaceae</taxon>
        <taxon>Methylocystis</taxon>
    </lineage>
</organism>
<keyword evidence="3" id="KW-1185">Reference proteome</keyword>
<dbReference type="Proteomes" id="UP000422569">
    <property type="component" value="Chromosome"/>
</dbReference>
<proteinExistence type="predicted"/>
<feature type="transmembrane region" description="Helical" evidence="1">
    <location>
        <begin position="6"/>
        <end position="23"/>
    </location>
</feature>
<gene>
    <name evidence="2" type="ORF">F7D14_00045</name>
</gene>
<accession>A0A6B8M1C7</accession>
<dbReference type="RefSeq" id="WP_016918403.1">
    <property type="nucleotide sequence ID" value="NZ_CP044331.1"/>
</dbReference>
<keyword evidence="1" id="KW-1133">Transmembrane helix</keyword>
<dbReference type="AlphaFoldDB" id="A0A6B8M1C7"/>
<name>A0A6B8M1C7_9HYPH</name>
<keyword evidence="1" id="KW-0472">Membrane</keyword>
<feature type="transmembrane region" description="Helical" evidence="1">
    <location>
        <begin position="35"/>
        <end position="57"/>
    </location>
</feature>
<dbReference type="EMBL" id="CP044331">
    <property type="protein sequence ID" value="QGM96046.1"/>
    <property type="molecule type" value="Genomic_DNA"/>
</dbReference>
<protein>
    <submittedName>
        <fullName evidence="2">Uncharacterized protein</fullName>
    </submittedName>
</protein>
<evidence type="ECO:0000313" key="3">
    <source>
        <dbReference type="Proteomes" id="UP000422569"/>
    </source>
</evidence>
<reference evidence="2 3" key="1">
    <citation type="submission" date="2019-09" db="EMBL/GenBank/DDBJ databases">
        <title>Isolation and complete genome sequencing of Methylocystis species.</title>
        <authorList>
            <person name="Rumah B.L."/>
            <person name="Stead C.E."/>
            <person name="Stevens B.C."/>
            <person name="Minton N.P."/>
            <person name="Grosse-Honebrink A."/>
            <person name="Zhang Y."/>
        </authorList>
    </citation>
    <scope>NUCLEOTIDE SEQUENCE [LARGE SCALE GENOMIC DNA]</scope>
    <source>
        <strain evidence="2 3">BRCS2</strain>
    </source>
</reference>
<dbReference type="KEGG" id="mpar:F7D14_00045"/>
<sequence>MDWHWYAIIAGLVAPWITLNASLRNTFKEGGAVTGLSVWAGMALSTTLIALLIGWIIHKLIG</sequence>
<keyword evidence="1" id="KW-0812">Transmembrane</keyword>
<evidence type="ECO:0000256" key="1">
    <source>
        <dbReference type="SAM" id="Phobius"/>
    </source>
</evidence>